<evidence type="ECO:0000313" key="3">
    <source>
        <dbReference type="EMBL" id="CAB4177967.1"/>
    </source>
</evidence>
<protein>
    <submittedName>
        <fullName evidence="3">Uncharacterized protein</fullName>
    </submittedName>
</protein>
<evidence type="ECO:0000313" key="2">
    <source>
        <dbReference type="EMBL" id="CAB4146935.1"/>
    </source>
</evidence>
<keyword evidence="1" id="KW-1133">Transmembrane helix</keyword>
<name>A0A6J5Q5Z4_9CAUD</name>
<evidence type="ECO:0000313" key="4">
    <source>
        <dbReference type="EMBL" id="CAB4187798.1"/>
    </source>
</evidence>
<evidence type="ECO:0000313" key="5">
    <source>
        <dbReference type="EMBL" id="CAB4219360.1"/>
    </source>
</evidence>
<keyword evidence="1" id="KW-0812">Transmembrane</keyword>
<dbReference type="EMBL" id="LR797477">
    <property type="protein sequence ID" value="CAB4219360.1"/>
    <property type="molecule type" value="Genomic_DNA"/>
</dbReference>
<organism evidence="3">
    <name type="scientific">uncultured Caudovirales phage</name>
    <dbReference type="NCBI Taxonomy" id="2100421"/>
    <lineage>
        <taxon>Viruses</taxon>
        <taxon>Duplodnaviria</taxon>
        <taxon>Heunggongvirae</taxon>
        <taxon>Uroviricota</taxon>
        <taxon>Caudoviricetes</taxon>
        <taxon>Peduoviridae</taxon>
        <taxon>Maltschvirus</taxon>
        <taxon>Maltschvirus maltsch</taxon>
    </lineage>
</organism>
<evidence type="ECO:0000256" key="1">
    <source>
        <dbReference type="SAM" id="Phobius"/>
    </source>
</evidence>
<dbReference type="EMBL" id="LR796494">
    <property type="protein sequence ID" value="CAB4146935.1"/>
    <property type="molecule type" value="Genomic_DNA"/>
</dbReference>
<keyword evidence="1" id="KW-0472">Membrane</keyword>
<proteinExistence type="predicted"/>
<feature type="transmembrane region" description="Helical" evidence="1">
    <location>
        <begin position="6"/>
        <end position="26"/>
    </location>
</feature>
<accession>A0A6J5Q5Z4</accession>
<dbReference type="EMBL" id="LR797119">
    <property type="protein sequence ID" value="CAB4187798.1"/>
    <property type="molecule type" value="Genomic_DNA"/>
</dbReference>
<dbReference type="EMBL" id="LR796965">
    <property type="protein sequence ID" value="CAB4177967.1"/>
    <property type="molecule type" value="Genomic_DNA"/>
</dbReference>
<gene>
    <name evidence="3" type="ORF">UFOVP1012_11</name>
    <name evidence="4" type="ORF">UFOVP1164_6</name>
    <name evidence="5" type="ORF">UFOVP1614_17</name>
    <name evidence="2" type="ORF">UFOVP508_4</name>
</gene>
<reference evidence="3" key="1">
    <citation type="submission" date="2020-05" db="EMBL/GenBank/DDBJ databases">
        <authorList>
            <person name="Chiriac C."/>
            <person name="Salcher M."/>
            <person name="Ghai R."/>
            <person name="Kavagutti S V."/>
        </authorList>
    </citation>
    <scope>NUCLEOTIDE SEQUENCE</scope>
</reference>
<sequence>MFPLFPSALWMKIGAALALCAVMYFMGWNHEHKKLLAYQAEVAAVGKAQEVINQAKVKEHETISTAITNQYEARLSAVHSYYSERLLDTGASRGSVPTVSKPTSCPNAAPANTISIRQCAETTLQLTELQNWVRSIK</sequence>